<feature type="compositionally biased region" description="Basic and acidic residues" evidence="1">
    <location>
        <begin position="101"/>
        <end position="110"/>
    </location>
</feature>
<reference evidence="3 4" key="1">
    <citation type="journal article" date="2014" name="Agronomy (Basel)">
        <title>A Draft Genome Sequence for Ensete ventricosum, the Drought-Tolerant Tree Against Hunger.</title>
        <authorList>
            <person name="Harrison J."/>
            <person name="Moore K.A."/>
            <person name="Paszkiewicz K."/>
            <person name="Jones T."/>
            <person name="Grant M."/>
            <person name="Ambacheew D."/>
            <person name="Muzemil S."/>
            <person name="Studholme D.J."/>
        </authorList>
    </citation>
    <scope>NUCLEOTIDE SEQUENCE [LARGE SCALE GENOMIC DNA]</scope>
</reference>
<keyword evidence="2" id="KW-0812">Transmembrane</keyword>
<sequence>MSGRVGSRRDPSDGQVTLAVDFAIPLLRRGAGAFIVRVTRSPYLSPLYSLLLTIPLYLTMSSVVLARGSGKDPTEQGSGAGLVGFRIRELTRSSWRSGTDWTEKGLRNDPTEQELGN</sequence>
<feature type="transmembrane region" description="Helical" evidence="2">
    <location>
        <begin position="47"/>
        <end position="66"/>
    </location>
</feature>
<evidence type="ECO:0000313" key="4">
    <source>
        <dbReference type="Proteomes" id="UP000287651"/>
    </source>
</evidence>
<dbReference type="Proteomes" id="UP000287651">
    <property type="component" value="Unassembled WGS sequence"/>
</dbReference>
<evidence type="ECO:0000256" key="2">
    <source>
        <dbReference type="SAM" id="Phobius"/>
    </source>
</evidence>
<accession>A0A426YGE8</accession>
<proteinExistence type="predicted"/>
<keyword evidence="2" id="KW-0472">Membrane</keyword>
<gene>
    <name evidence="3" type="ORF">B296_00013490</name>
</gene>
<organism evidence="3 4">
    <name type="scientific">Ensete ventricosum</name>
    <name type="common">Abyssinian banana</name>
    <name type="synonym">Musa ensete</name>
    <dbReference type="NCBI Taxonomy" id="4639"/>
    <lineage>
        <taxon>Eukaryota</taxon>
        <taxon>Viridiplantae</taxon>
        <taxon>Streptophyta</taxon>
        <taxon>Embryophyta</taxon>
        <taxon>Tracheophyta</taxon>
        <taxon>Spermatophyta</taxon>
        <taxon>Magnoliopsida</taxon>
        <taxon>Liliopsida</taxon>
        <taxon>Zingiberales</taxon>
        <taxon>Musaceae</taxon>
        <taxon>Ensete</taxon>
    </lineage>
</organism>
<evidence type="ECO:0000256" key="1">
    <source>
        <dbReference type="SAM" id="MobiDB-lite"/>
    </source>
</evidence>
<protein>
    <submittedName>
        <fullName evidence="3">Uncharacterized protein</fullName>
    </submittedName>
</protein>
<comment type="caution">
    <text evidence="3">The sequence shown here is derived from an EMBL/GenBank/DDBJ whole genome shotgun (WGS) entry which is preliminary data.</text>
</comment>
<dbReference type="AlphaFoldDB" id="A0A426YGE8"/>
<name>A0A426YGE8_ENSVE</name>
<dbReference type="EMBL" id="AMZH03012590">
    <property type="protein sequence ID" value="RRT50747.1"/>
    <property type="molecule type" value="Genomic_DNA"/>
</dbReference>
<feature type="region of interest" description="Disordered" evidence="1">
    <location>
        <begin position="96"/>
        <end position="117"/>
    </location>
</feature>
<evidence type="ECO:0000313" key="3">
    <source>
        <dbReference type="EMBL" id="RRT50747.1"/>
    </source>
</evidence>
<keyword evidence="2" id="KW-1133">Transmembrane helix</keyword>